<reference evidence="3" key="1">
    <citation type="journal article" date="2017" name="Genome Biol.">
        <title>Comparative genomics reveals high biological diversity and specific adaptations in the industrially and medically important fungal genus Aspergillus.</title>
        <authorList>
            <person name="de Vries R.P."/>
            <person name="Riley R."/>
            <person name="Wiebenga A."/>
            <person name="Aguilar-Osorio G."/>
            <person name="Amillis S."/>
            <person name="Uchima C.A."/>
            <person name="Anderluh G."/>
            <person name="Asadollahi M."/>
            <person name="Askin M."/>
            <person name="Barry K."/>
            <person name="Battaglia E."/>
            <person name="Bayram O."/>
            <person name="Benocci T."/>
            <person name="Braus-Stromeyer S.A."/>
            <person name="Caldana C."/>
            <person name="Canovas D."/>
            <person name="Cerqueira G.C."/>
            <person name="Chen F."/>
            <person name="Chen W."/>
            <person name="Choi C."/>
            <person name="Clum A."/>
            <person name="Dos Santos R.A."/>
            <person name="Damasio A.R."/>
            <person name="Diallinas G."/>
            <person name="Emri T."/>
            <person name="Fekete E."/>
            <person name="Flipphi M."/>
            <person name="Freyberg S."/>
            <person name="Gallo A."/>
            <person name="Gournas C."/>
            <person name="Habgood R."/>
            <person name="Hainaut M."/>
            <person name="Harispe M.L."/>
            <person name="Henrissat B."/>
            <person name="Hilden K.S."/>
            <person name="Hope R."/>
            <person name="Hossain A."/>
            <person name="Karabika E."/>
            <person name="Karaffa L."/>
            <person name="Karanyi Z."/>
            <person name="Krasevec N."/>
            <person name="Kuo A."/>
            <person name="Kusch H."/>
            <person name="LaButti K."/>
            <person name="Lagendijk E.L."/>
            <person name="Lapidus A."/>
            <person name="Levasseur A."/>
            <person name="Lindquist E."/>
            <person name="Lipzen A."/>
            <person name="Logrieco A.F."/>
            <person name="MacCabe A."/>
            <person name="Maekelae M.R."/>
            <person name="Malavazi I."/>
            <person name="Melin P."/>
            <person name="Meyer V."/>
            <person name="Mielnichuk N."/>
            <person name="Miskei M."/>
            <person name="Molnar A.P."/>
            <person name="Mule G."/>
            <person name="Ngan C.Y."/>
            <person name="Orejas M."/>
            <person name="Orosz E."/>
            <person name="Ouedraogo J.P."/>
            <person name="Overkamp K.M."/>
            <person name="Park H.-S."/>
            <person name="Perrone G."/>
            <person name="Piumi F."/>
            <person name="Punt P.J."/>
            <person name="Ram A.F."/>
            <person name="Ramon A."/>
            <person name="Rauscher S."/>
            <person name="Record E."/>
            <person name="Riano-Pachon D.M."/>
            <person name="Robert V."/>
            <person name="Roehrig J."/>
            <person name="Ruller R."/>
            <person name="Salamov A."/>
            <person name="Salih N.S."/>
            <person name="Samson R.A."/>
            <person name="Sandor E."/>
            <person name="Sanguinetti M."/>
            <person name="Schuetze T."/>
            <person name="Sepcic K."/>
            <person name="Shelest E."/>
            <person name="Sherlock G."/>
            <person name="Sophianopoulou V."/>
            <person name="Squina F.M."/>
            <person name="Sun H."/>
            <person name="Susca A."/>
            <person name="Todd R.B."/>
            <person name="Tsang A."/>
            <person name="Unkles S.E."/>
            <person name="van de Wiele N."/>
            <person name="van Rossen-Uffink D."/>
            <person name="Oliveira J.V."/>
            <person name="Vesth T.C."/>
            <person name="Visser J."/>
            <person name="Yu J.-H."/>
            <person name="Zhou M."/>
            <person name="Andersen M.R."/>
            <person name="Archer D.B."/>
            <person name="Baker S.E."/>
            <person name="Benoit I."/>
            <person name="Brakhage A.A."/>
            <person name="Braus G.H."/>
            <person name="Fischer R."/>
            <person name="Frisvad J.C."/>
            <person name="Goldman G.H."/>
            <person name="Houbraken J."/>
            <person name="Oakley B."/>
            <person name="Pocsi I."/>
            <person name="Scazzocchio C."/>
            <person name="Seiboth B."/>
            <person name="vanKuyk P.A."/>
            <person name="Wortman J."/>
            <person name="Dyer P.S."/>
            <person name="Grigoriev I.V."/>
        </authorList>
    </citation>
    <scope>NUCLEOTIDE SEQUENCE [LARGE SCALE GENOMIC DNA]</scope>
    <source>
        <strain evidence="3">CBS 101740 / IMI 381727 / IBT 21946</strain>
    </source>
</reference>
<gene>
    <name evidence="2" type="ORF">ASPBRDRAFT_75079</name>
</gene>
<dbReference type="EMBL" id="KV878684">
    <property type="protein sequence ID" value="OJJ71717.1"/>
    <property type="molecule type" value="Genomic_DNA"/>
</dbReference>
<evidence type="ECO:0000313" key="3">
    <source>
        <dbReference type="Proteomes" id="UP000184499"/>
    </source>
</evidence>
<keyword evidence="1" id="KW-0812">Transmembrane</keyword>
<proteinExistence type="predicted"/>
<dbReference type="AlphaFoldDB" id="A0A1L9UJ23"/>
<dbReference type="GeneID" id="93581752"/>
<dbReference type="RefSeq" id="XP_067478965.1">
    <property type="nucleotide sequence ID" value="XM_067629265.1"/>
</dbReference>
<accession>A0A1L9UJ23</accession>
<name>A0A1L9UJ23_ASPBC</name>
<sequence>QKEKNREPKSFSLQTSRHFSSPLFFFLFSLFLFFYPRPIVVDHDVISFLLCGLQLPSPLLLPPPIARLSADDPISPSSIPFPFRVGIFGCAVLERVPLNCGNTTLDITLATPPKSLTPF</sequence>
<feature type="non-terminal residue" evidence="2">
    <location>
        <position position="1"/>
    </location>
</feature>
<protein>
    <submittedName>
        <fullName evidence="2">Uncharacterized protein</fullName>
    </submittedName>
</protein>
<feature type="transmembrane region" description="Helical" evidence="1">
    <location>
        <begin position="21"/>
        <end position="39"/>
    </location>
</feature>
<keyword evidence="3" id="KW-1185">Reference proteome</keyword>
<keyword evidence="1" id="KW-1133">Transmembrane helix</keyword>
<evidence type="ECO:0000313" key="2">
    <source>
        <dbReference type="EMBL" id="OJJ71717.1"/>
    </source>
</evidence>
<keyword evidence="1" id="KW-0472">Membrane</keyword>
<evidence type="ECO:0000256" key="1">
    <source>
        <dbReference type="SAM" id="Phobius"/>
    </source>
</evidence>
<dbReference type="VEuPathDB" id="FungiDB:ASPBRDRAFT_75079"/>
<dbReference type="Proteomes" id="UP000184499">
    <property type="component" value="Unassembled WGS sequence"/>
</dbReference>
<organism evidence="2 3">
    <name type="scientific">Aspergillus brasiliensis (strain CBS 101740 / IMI 381727 / IBT 21946)</name>
    <dbReference type="NCBI Taxonomy" id="767769"/>
    <lineage>
        <taxon>Eukaryota</taxon>
        <taxon>Fungi</taxon>
        <taxon>Dikarya</taxon>
        <taxon>Ascomycota</taxon>
        <taxon>Pezizomycotina</taxon>
        <taxon>Eurotiomycetes</taxon>
        <taxon>Eurotiomycetidae</taxon>
        <taxon>Eurotiales</taxon>
        <taxon>Aspergillaceae</taxon>
        <taxon>Aspergillus</taxon>
        <taxon>Aspergillus subgen. Circumdati</taxon>
    </lineage>
</organism>